<protein>
    <submittedName>
        <fullName evidence="12">Two-component system response regulator CreB</fullName>
    </submittedName>
    <submittedName>
        <fullName evidence="13">Two-component system, OmpR family, catabolic regulation response regulator CreB</fullName>
    </submittedName>
</protein>
<dbReference type="EMBL" id="FNAE01000005">
    <property type="protein sequence ID" value="SDF02126.1"/>
    <property type="molecule type" value="Genomic_DNA"/>
</dbReference>
<proteinExistence type="predicted"/>
<dbReference type="GO" id="GO:0000156">
    <property type="term" value="F:phosphorelay response regulator activity"/>
    <property type="evidence" value="ECO:0007669"/>
    <property type="project" value="TreeGrafter"/>
</dbReference>
<evidence type="ECO:0000256" key="3">
    <source>
        <dbReference type="ARBA" id="ARBA00022553"/>
    </source>
</evidence>
<keyword evidence="15" id="KW-1185">Reference proteome</keyword>
<keyword evidence="4" id="KW-0902">Two-component regulatory system</keyword>
<organism evidence="13 14">
    <name type="scientific">Ectopseudomonas alcaliphila</name>
    <dbReference type="NCBI Taxonomy" id="101564"/>
    <lineage>
        <taxon>Bacteria</taxon>
        <taxon>Pseudomonadati</taxon>
        <taxon>Pseudomonadota</taxon>
        <taxon>Gammaproteobacteria</taxon>
        <taxon>Pseudomonadales</taxon>
        <taxon>Pseudomonadaceae</taxon>
        <taxon>Ectopseudomonas</taxon>
    </lineage>
</organism>
<dbReference type="Pfam" id="PF00072">
    <property type="entry name" value="Response_reg"/>
    <property type="match status" value="1"/>
</dbReference>
<evidence type="ECO:0000259" key="11">
    <source>
        <dbReference type="PROSITE" id="PS51755"/>
    </source>
</evidence>
<name>A0A1G7HP81_9GAMM</name>
<evidence type="ECO:0000256" key="7">
    <source>
        <dbReference type="ARBA" id="ARBA00023163"/>
    </source>
</evidence>
<keyword evidence="5" id="KW-0805">Transcription regulation</keyword>
<evidence type="ECO:0000313" key="12">
    <source>
        <dbReference type="EMBL" id="MDX5993691.1"/>
    </source>
</evidence>
<dbReference type="PANTHER" id="PTHR48111">
    <property type="entry name" value="REGULATOR OF RPOS"/>
    <property type="match status" value="1"/>
</dbReference>
<dbReference type="InterPro" id="IPR036388">
    <property type="entry name" value="WH-like_DNA-bd_sf"/>
</dbReference>
<dbReference type="Proteomes" id="UP000182413">
    <property type="component" value="Unassembled WGS sequence"/>
</dbReference>
<evidence type="ECO:0000256" key="6">
    <source>
        <dbReference type="ARBA" id="ARBA00023125"/>
    </source>
</evidence>
<dbReference type="GO" id="GO:0042802">
    <property type="term" value="F:identical protein binding"/>
    <property type="evidence" value="ECO:0007669"/>
    <property type="project" value="UniProtKB-ARBA"/>
</dbReference>
<dbReference type="CDD" id="cd00383">
    <property type="entry name" value="trans_reg_C"/>
    <property type="match status" value="1"/>
</dbReference>
<feature type="domain" description="Response regulatory" evidence="10">
    <location>
        <begin position="3"/>
        <end position="116"/>
    </location>
</feature>
<evidence type="ECO:0000256" key="5">
    <source>
        <dbReference type="ARBA" id="ARBA00023015"/>
    </source>
</evidence>
<dbReference type="GO" id="GO:0032993">
    <property type="term" value="C:protein-DNA complex"/>
    <property type="evidence" value="ECO:0007669"/>
    <property type="project" value="TreeGrafter"/>
</dbReference>
<dbReference type="InterPro" id="IPR016032">
    <property type="entry name" value="Sig_transdc_resp-reg_C-effctor"/>
</dbReference>
<dbReference type="PROSITE" id="PS51755">
    <property type="entry name" value="OMPR_PHOB"/>
    <property type="match status" value="1"/>
</dbReference>
<reference evidence="12 15" key="2">
    <citation type="submission" date="2023-11" db="EMBL/GenBank/DDBJ databases">
        <title>MicrobeMod: A computational toolkit for identifying prokaryotic methylation and restriction-modification with nanopore sequencing.</title>
        <authorList>
            <person name="Crits-Christoph A."/>
            <person name="Kang S.C."/>
            <person name="Lee H."/>
            <person name="Ostrov N."/>
        </authorList>
    </citation>
    <scope>NUCLEOTIDE SEQUENCE [LARGE SCALE GENOMIC DNA]</scope>
    <source>
        <strain evidence="12 15">ATCC BAA-571</strain>
    </source>
</reference>
<dbReference type="GO" id="GO:0005829">
    <property type="term" value="C:cytosol"/>
    <property type="evidence" value="ECO:0007669"/>
    <property type="project" value="TreeGrafter"/>
</dbReference>
<dbReference type="PANTHER" id="PTHR48111:SF6">
    <property type="entry name" value="TRANSCRIPTIONAL REGULATORY PROTEIN CREB"/>
    <property type="match status" value="1"/>
</dbReference>
<dbReference type="GO" id="GO:0045893">
    <property type="term" value="P:positive regulation of DNA-templated transcription"/>
    <property type="evidence" value="ECO:0007669"/>
    <property type="project" value="UniProtKB-ARBA"/>
</dbReference>
<dbReference type="InterPro" id="IPR001867">
    <property type="entry name" value="OmpR/PhoB-type_DNA-bd"/>
</dbReference>
<dbReference type="FunFam" id="3.40.50.2300:FF:000021">
    <property type="entry name" value="Two-component system response regulator KdpE"/>
    <property type="match status" value="1"/>
</dbReference>
<feature type="DNA-binding region" description="OmpR/PhoB-type" evidence="9">
    <location>
        <begin position="124"/>
        <end position="224"/>
    </location>
</feature>
<sequence>MPQILIVEDEAAIADTLVYALQAEGFVTHWSSLGGEALTLLENGTFDLVILDVGLPDISGFEVCKRLRRFSEVPVIFLTARSEEIDRVVGLEIGADDYVVKPFSPREVAARVKAILKRVAPREMPSASAPGIFQIDDAAFRIHYHGQALSLTRHEFRLLRTLLGQPRRVYSREQLLDALGVASEAGYERNIDSHIKSLRAKLRAIAPSEEPIQTHRGLGYSFEPEA</sequence>
<dbReference type="InterPro" id="IPR011006">
    <property type="entry name" value="CheY-like_superfamily"/>
</dbReference>
<evidence type="ECO:0000313" key="13">
    <source>
        <dbReference type="EMBL" id="SDF02126.1"/>
    </source>
</evidence>
<feature type="modified residue" description="4-aspartylphosphate" evidence="8">
    <location>
        <position position="52"/>
    </location>
</feature>
<comment type="subcellular location">
    <subcellularLocation>
        <location evidence="1">Cytoplasm</location>
    </subcellularLocation>
</comment>
<dbReference type="PROSITE" id="PS50110">
    <property type="entry name" value="RESPONSE_REGULATORY"/>
    <property type="match status" value="1"/>
</dbReference>
<dbReference type="CDD" id="cd17574">
    <property type="entry name" value="REC_OmpR"/>
    <property type="match status" value="1"/>
</dbReference>
<accession>A0A1G7HP81</accession>
<reference evidence="13 14" key="1">
    <citation type="submission" date="2016-10" db="EMBL/GenBank/DDBJ databases">
        <authorList>
            <person name="de Groot N.N."/>
        </authorList>
    </citation>
    <scope>NUCLEOTIDE SEQUENCE [LARGE SCALE GENOMIC DNA]</scope>
    <source>
        <strain evidence="13 14">JCM 10630</strain>
    </source>
</reference>
<dbReference type="SUPFAM" id="SSF52172">
    <property type="entry name" value="CheY-like"/>
    <property type="match status" value="1"/>
</dbReference>
<dbReference type="InterPro" id="IPR001789">
    <property type="entry name" value="Sig_transdc_resp-reg_receiver"/>
</dbReference>
<keyword evidence="2" id="KW-0963">Cytoplasm</keyword>
<dbReference type="SMART" id="SM00862">
    <property type="entry name" value="Trans_reg_C"/>
    <property type="match status" value="1"/>
</dbReference>
<dbReference type="EMBL" id="JAWXXP010000001">
    <property type="protein sequence ID" value="MDX5993691.1"/>
    <property type="molecule type" value="Genomic_DNA"/>
</dbReference>
<dbReference type="Gene3D" id="3.40.50.2300">
    <property type="match status" value="1"/>
</dbReference>
<keyword evidence="6 9" id="KW-0238">DNA-binding</keyword>
<dbReference type="NCBIfam" id="NF008296">
    <property type="entry name" value="PRK11083.1"/>
    <property type="match status" value="1"/>
</dbReference>
<gene>
    <name evidence="12" type="primary">creB</name>
    <name evidence="13" type="ORF">SAMN05216575_105145</name>
    <name evidence="12" type="ORF">SIM71_16605</name>
</gene>
<evidence type="ECO:0000313" key="15">
    <source>
        <dbReference type="Proteomes" id="UP001278050"/>
    </source>
</evidence>
<evidence type="ECO:0000256" key="4">
    <source>
        <dbReference type="ARBA" id="ARBA00023012"/>
    </source>
</evidence>
<dbReference type="Proteomes" id="UP001278050">
    <property type="component" value="Unassembled WGS sequence"/>
</dbReference>
<dbReference type="Gene3D" id="6.10.250.690">
    <property type="match status" value="1"/>
</dbReference>
<evidence type="ECO:0000256" key="8">
    <source>
        <dbReference type="PROSITE-ProRule" id="PRU00169"/>
    </source>
</evidence>
<dbReference type="SUPFAM" id="SSF46894">
    <property type="entry name" value="C-terminal effector domain of the bipartite response regulators"/>
    <property type="match status" value="1"/>
</dbReference>
<dbReference type="GO" id="GO:0000987">
    <property type="term" value="F:cis-regulatory region sequence-specific DNA binding"/>
    <property type="evidence" value="ECO:0007669"/>
    <property type="project" value="UniProtKB-ARBA"/>
</dbReference>
<dbReference type="RefSeq" id="WP_074679860.1">
    <property type="nucleotide sequence ID" value="NZ_CBCSET010000007.1"/>
</dbReference>
<dbReference type="InterPro" id="IPR039420">
    <property type="entry name" value="WalR-like"/>
</dbReference>
<evidence type="ECO:0000313" key="14">
    <source>
        <dbReference type="Proteomes" id="UP000182413"/>
    </source>
</evidence>
<feature type="domain" description="OmpR/PhoB-type" evidence="11">
    <location>
        <begin position="124"/>
        <end position="224"/>
    </location>
</feature>
<dbReference type="Pfam" id="PF00486">
    <property type="entry name" value="Trans_reg_C"/>
    <property type="match status" value="1"/>
</dbReference>
<evidence type="ECO:0000256" key="1">
    <source>
        <dbReference type="ARBA" id="ARBA00004496"/>
    </source>
</evidence>
<dbReference type="OrthoDB" id="9802426at2"/>
<evidence type="ECO:0000259" key="10">
    <source>
        <dbReference type="PROSITE" id="PS50110"/>
    </source>
</evidence>
<dbReference type="Gene3D" id="1.10.10.10">
    <property type="entry name" value="Winged helix-like DNA-binding domain superfamily/Winged helix DNA-binding domain"/>
    <property type="match status" value="1"/>
</dbReference>
<keyword evidence="3 8" id="KW-0597">Phosphoprotein</keyword>
<keyword evidence="7" id="KW-0804">Transcription</keyword>
<evidence type="ECO:0000256" key="9">
    <source>
        <dbReference type="PROSITE-ProRule" id="PRU01091"/>
    </source>
</evidence>
<dbReference type="SMART" id="SM00448">
    <property type="entry name" value="REC"/>
    <property type="match status" value="1"/>
</dbReference>
<evidence type="ECO:0000256" key="2">
    <source>
        <dbReference type="ARBA" id="ARBA00022490"/>
    </source>
</evidence>
<dbReference type="AlphaFoldDB" id="A0A1G7HP81"/>